<gene>
    <name evidence="1" type="ORF">PH362_24300</name>
</gene>
<comment type="caution">
    <text evidence="1">The sequence shown here is derived from an EMBL/GenBank/DDBJ whole genome shotgun (WGS) entry which is preliminary data.</text>
</comment>
<evidence type="ECO:0000313" key="1">
    <source>
        <dbReference type="EMBL" id="MDB6374932.1"/>
    </source>
</evidence>
<proteinExistence type="predicted"/>
<sequence>MNKCQKNGNKLSACSALAKSLELGSPTKRSKGLFLPMRFIMKTGEPGTDIVQLHSGEFVGTGIMVNYCPFCGQDIDTVSHQRKKQ</sequence>
<accession>A0AAW6BSI4</accession>
<protein>
    <submittedName>
        <fullName evidence="1">Uncharacterized protein</fullName>
    </submittedName>
</protein>
<dbReference type="AlphaFoldDB" id="A0AAW6BSI4"/>
<name>A0AAW6BSI4_9GAMM</name>
<evidence type="ECO:0000313" key="2">
    <source>
        <dbReference type="Proteomes" id="UP001212996"/>
    </source>
</evidence>
<dbReference type="Proteomes" id="UP001212996">
    <property type="component" value="Unassembled WGS sequence"/>
</dbReference>
<dbReference type="RefSeq" id="WP_271867912.1">
    <property type="nucleotide sequence ID" value="NZ_JAQMFO010000065.1"/>
</dbReference>
<reference evidence="1" key="1">
    <citation type="submission" date="2023-01" db="EMBL/GenBank/DDBJ databases">
        <title>Genome sequencing of Photorhabdus bodei 09-20.</title>
        <authorList>
            <person name="Kalindamar S."/>
            <person name="Kumru S."/>
        </authorList>
    </citation>
    <scope>NUCLEOTIDE SEQUENCE</scope>
    <source>
        <strain evidence="1">09-20</strain>
    </source>
</reference>
<organism evidence="1 2">
    <name type="scientific">Photorhabdus bodei</name>
    <dbReference type="NCBI Taxonomy" id="2029681"/>
    <lineage>
        <taxon>Bacteria</taxon>
        <taxon>Pseudomonadati</taxon>
        <taxon>Pseudomonadota</taxon>
        <taxon>Gammaproteobacteria</taxon>
        <taxon>Enterobacterales</taxon>
        <taxon>Morganellaceae</taxon>
        <taxon>Photorhabdus</taxon>
    </lineage>
</organism>
<dbReference type="EMBL" id="JAQMFO010000065">
    <property type="protein sequence ID" value="MDB6374932.1"/>
    <property type="molecule type" value="Genomic_DNA"/>
</dbReference>